<sequence length="121" mass="13753">GHYDPHGVFRAESDHPTKEAARVRVHFLNGGSTHHRHVPVRVTLDAPIWIHLTRQRRSEPGPVIEETDFWMNAAHIVTMAPHSEGGSMVTTEQRRRRVQETPEEIVAMIRRVVRADEEGGA</sequence>
<dbReference type="AlphaFoldDB" id="A0A0F9HEP2"/>
<evidence type="ECO:0000313" key="2">
    <source>
        <dbReference type="EMBL" id="KKM01612.1"/>
    </source>
</evidence>
<feature type="region of interest" description="Disordered" evidence="1">
    <location>
        <begin position="81"/>
        <end position="102"/>
    </location>
</feature>
<protein>
    <submittedName>
        <fullName evidence="2">Uncharacterized protein</fullName>
    </submittedName>
</protein>
<accession>A0A0F9HEP2</accession>
<dbReference type="EMBL" id="LAZR01017150">
    <property type="protein sequence ID" value="KKM01612.1"/>
    <property type="molecule type" value="Genomic_DNA"/>
</dbReference>
<evidence type="ECO:0000256" key="1">
    <source>
        <dbReference type="SAM" id="MobiDB-lite"/>
    </source>
</evidence>
<feature type="non-terminal residue" evidence="2">
    <location>
        <position position="1"/>
    </location>
</feature>
<name>A0A0F9HEP2_9ZZZZ</name>
<comment type="caution">
    <text evidence="2">The sequence shown here is derived from an EMBL/GenBank/DDBJ whole genome shotgun (WGS) entry which is preliminary data.</text>
</comment>
<reference evidence="2" key="1">
    <citation type="journal article" date="2015" name="Nature">
        <title>Complex archaea that bridge the gap between prokaryotes and eukaryotes.</title>
        <authorList>
            <person name="Spang A."/>
            <person name="Saw J.H."/>
            <person name="Jorgensen S.L."/>
            <person name="Zaremba-Niedzwiedzka K."/>
            <person name="Martijn J."/>
            <person name="Lind A.E."/>
            <person name="van Eijk R."/>
            <person name="Schleper C."/>
            <person name="Guy L."/>
            <person name="Ettema T.J."/>
        </authorList>
    </citation>
    <scope>NUCLEOTIDE SEQUENCE</scope>
</reference>
<gene>
    <name evidence="2" type="ORF">LCGC14_1792650</name>
</gene>
<proteinExistence type="predicted"/>
<organism evidence="2">
    <name type="scientific">marine sediment metagenome</name>
    <dbReference type="NCBI Taxonomy" id="412755"/>
    <lineage>
        <taxon>unclassified sequences</taxon>
        <taxon>metagenomes</taxon>
        <taxon>ecological metagenomes</taxon>
    </lineage>
</organism>